<evidence type="ECO:0000256" key="3">
    <source>
        <dbReference type="ARBA" id="ARBA00023015"/>
    </source>
</evidence>
<keyword evidence="5 7" id="KW-0238">DNA-binding</keyword>
<dbReference type="GO" id="GO:0006352">
    <property type="term" value="P:DNA-templated transcription initiation"/>
    <property type="evidence" value="ECO:0007669"/>
    <property type="project" value="InterPro"/>
</dbReference>
<dbReference type="NCBIfam" id="NF006158">
    <property type="entry name" value="PRK08301.1"/>
    <property type="match status" value="1"/>
</dbReference>
<dbReference type="AlphaFoldDB" id="A0A562J387"/>
<dbReference type="InterPro" id="IPR014200">
    <property type="entry name" value="RNA_pol_sigma-E"/>
</dbReference>
<dbReference type="Pfam" id="PF04545">
    <property type="entry name" value="Sigma70_r4"/>
    <property type="match status" value="1"/>
</dbReference>
<dbReference type="SUPFAM" id="SSF88946">
    <property type="entry name" value="Sigma2 domain of RNA polymerase sigma factors"/>
    <property type="match status" value="1"/>
</dbReference>
<dbReference type="InterPro" id="IPR013325">
    <property type="entry name" value="RNA_pol_sigma_r2"/>
</dbReference>
<dbReference type="Pfam" id="PF04542">
    <property type="entry name" value="Sigma70_r2"/>
    <property type="match status" value="1"/>
</dbReference>
<keyword evidence="10" id="KW-1185">Reference proteome</keyword>
<gene>
    <name evidence="9" type="ORF">LY60_03425</name>
</gene>
<reference evidence="9 10" key="1">
    <citation type="submission" date="2019-07" db="EMBL/GenBank/DDBJ databases">
        <title>Genomic Encyclopedia of Type Strains, Phase I: the one thousand microbial genomes (KMG-I) project.</title>
        <authorList>
            <person name="Kyrpides N."/>
        </authorList>
    </citation>
    <scope>NUCLEOTIDE SEQUENCE [LARGE SCALE GENOMIC DNA]</scope>
    <source>
        <strain evidence="9 10">DSM 13558</strain>
    </source>
</reference>
<dbReference type="InterPro" id="IPR050813">
    <property type="entry name" value="Sigma-70_Factor"/>
</dbReference>
<dbReference type="OrthoDB" id="9809557at2"/>
<dbReference type="InterPro" id="IPR014284">
    <property type="entry name" value="RNA_pol_sigma-70_dom"/>
</dbReference>
<dbReference type="InterPro" id="IPR001387">
    <property type="entry name" value="Cro/C1-type_HTH"/>
</dbReference>
<evidence type="ECO:0000313" key="10">
    <source>
        <dbReference type="Proteomes" id="UP000315343"/>
    </source>
</evidence>
<dbReference type="RefSeq" id="WP_019227360.1">
    <property type="nucleotide sequence ID" value="NZ_JAYFNS010000017.1"/>
</dbReference>
<dbReference type="InterPro" id="IPR007627">
    <property type="entry name" value="RNA_pol_sigma70_r2"/>
</dbReference>
<name>A0A562J387_9FIRM</name>
<dbReference type="InterPro" id="IPR036388">
    <property type="entry name" value="WH-like_DNA-bd_sf"/>
</dbReference>
<dbReference type="CDD" id="cd06171">
    <property type="entry name" value="Sigma70_r4"/>
    <property type="match status" value="1"/>
</dbReference>
<dbReference type="EMBL" id="VLKH01000013">
    <property type="protein sequence ID" value="TWH77658.1"/>
    <property type="molecule type" value="Genomic_DNA"/>
</dbReference>
<comment type="function">
    <text evidence="7">Sigma factors are initiation factors that promote the attachment of RNA polymerase to specific initiation sites and are then released.</text>
</comment>
<sequence length="240" mass="27503">MSMLNHVKDFYNKILNFIIEKFGSDKDIFYIGGSDTLPAPLSQDEEREVINRLKDSDDAKAILIEHNLRLVVYLAKKFESTGINVEDLISIGTIGLIKAVNTFKVEKNIKLATYASKCIENEILMHLRRVGKAKTEISLDEPLNIDWDGNELLLSDILGTEEDIVFKDMENEVDLTLLNESIKKLNKREYMIMKLRFGLNNSRSFTQKEVADMLGISQSYISRLEKKILSRLKKEINKAV</sequence>
<dbReference type="PROSITE" id="PS00715">
    <property type="entry name" value="SIGMA70_1"/>
    <property type="match status" value="1"/>
</dbReference>
<dbReference type="PIRSF" id="PIRSF000770">
    <property type="entry name" value="RNA_pol_sigma-SigE/K"/>
    <property type="match status" value="1"/>
</dbReference>
<protein>
    <recommendedName>
        <fullName evidence="7">RNA polymerase sigma factor</fullName>
    </recommendedName>
</protein>
<evidence type="ECO:0000256" key="4">
    <source>
        <dbReference type="ARBA" id="ARBA00023082"/>
    </source>
</evidence>
<dbReference type="GO" id="GO:0030435">
    <property type="term" value="P:sporulation resulting in formation of a cellular spore"/>
    <property type="evidence" value="ECO:0007669"/>
    <property type="project" value="UniProtKB-KW"/>
</dbReference>
<dbReference type="Proteomes" id="UP000315343">
    <property type="component" value="Unassembled WGS sequence"/>
</dbReference>
<dbReference type="Gene3D" id="1.10.10.10">
    <property type="entry name" value="Winged helix-like DNA-binding domain superfamily/Winged helix DNA-binding domain"/>
    <property type="match status" value="1"/>
</dbReference>
<keyword evidence="4 7" id="KW-0731">Sigma factor</keyword>
<feature type="domain" description="HTH cro/C1-type" evidence="8">
    <location>
        <begin position="201"/>
        <end position="226"/>
    </location>
</feature>
<dbReference type="InterPro" id="IPR013324">
    <property type="entry name" value="RNA_pol_sigma_r3/r4-like"/>
</dbReference>
<dbReference type="InterPro" id="IPR007630">
    <property type="entry name" value="RNA_pol_sigma70_r4"/>
</dbReference>
<keyword evidence="6 7" id="KW-0804">Transcription</keyword>
<evidence type="ECO:0000313" key="9">
    <source>
        <dbReference type="EMBL" id="TWH77658.1"/>
    </source>
</evidence>
<dbReference type="PANTHER" id="PTHR30376">
    <property type="entry name" value="SIGMA FACTOR RPOH HEAT SHOCK RELATED"/>
    <property type="match status" value="1"/>
</dbReference>
<dbReference type="PRINTS" id="PR00046">
    <property type="entry name" value="SIGMA70FCT"/>
</dbReference>
<evidence type="ECO:0000256" key="7">
    <source>
        <dbReference type="RuleBase" id="RU362124"/>
    </source>
</evidence>
<dbReference type="NCBIfam" id="NF004471">
    <property type="entry name" value="PRK05803.1"/>
    <property type="match status" value="1"/>
</dbReference>
<dbReference type="PROSITE" id="PS50943">
    <property type="entry name" value="HTH_CROC1"/>
    <property type="match status" value="1"/>
</dbReference>
<evidence type="ECO:0000256" key="1">
    <source>
        <dbReference type="ARBA" id="ARBA00007788"/>
    </source>
</evidence>
<dbReference type="GO" id="GO:0016987">
    <property type="term" value="F:sigma factor activity"/>
    <property type="evidence" value="ECO:0007669"/>
    <property type="project" value="UniProtKB-KW"/>
</dbReference>
<keyword evidence="2" id="KW-0749">Sporulation</keyword>
<evidence type="ECO:0000256" key="2">
    <source>
        <dbReference type="ARBA" id="ARBA00022969"/>
    </source>
</evidence>
<dbReference type="PROSITE" id="PS00716">
    <property type="entry name" value="SIGMA70_2"/>
    <property type="match status" value="1"/>
</dbReference>
<dbReference type="SUPFAM" id="SSF88659">
    <property type="entry name" value="Sigma3 and sigma4 domains of RNA polymerase sigma factors"/>
    <property type="match status" value="1"/>
</dbReference>
<dbReference type="InterPro" id="IPR000943">
    <property type="entry name" value="RNA_pol_sigma70"/>
</dbReference>
<keyword evidence="3 7" id="KW-0805">Transcription regulation</keyword>
<evidence type="ECO:0000256" key="5">
    <source>
        <dbReference type="ARBA" id="ARBA00023125"/>
    </source>
</evidence>
<dbReference type="NCBIfam" id="TIGR02937">
    <property type="entry name" value="sigma70-ECF"/>
    <property type="match status" value="1"/>
</dbReference>
<dbReference type="NCBIfam" id="TIGR02835">
    <property type="entry name" value="spore_sigmaE"/>
    <property type="match status" value="1"/>
</dbReference>
<dbReference type="PANTHER" id="PTHR30376:SF3">
    <property type="entry name" value="RNA POLYMERASE SIGMA FACTOR RPOH"/>
    <property type="match status" value="1"/>
</dbReference>
<accession>A0A562J387</accession>
<proteinExistence type="inferred from homology"/>
<comment type="similarity">
    <text evidence="1 7">Belongs to the sigma-70 factor family.</text>
</comment>
<dbReference type="Gene3D" id="1.20.120.1810">
    <property type="match status" value="1"/>
</dbReference>
<evidence type="ECO:0000256" key="6">
    <source>
        <dbReference type="ARBA" id="ARBA00023163"/>
    </source>
</evidence>
<evidence type="ECO:0000259" key="8">
    <source>
        <dbReference type="PROSITE" id="PS50943"/>
    </source>
</evidence>
<comment type="caution">
    <text evidence="9">The sequence shown here is derived from an EMBL/GenBank/DDBJ whole genome shotgun (WGS) entry which is preliminary data.</text>
</comment>
<dbReference type="GO" id="GO:0003677">
    <property type="term" value="F:DNA binding"/>
    <property type="evidence" value="ECO:0007669"/>
    <property type="project" value="UniProtKB-KW"/>
</dbReference>
<organism evidence="9 10">
    <name type="scientific">Sedimentibacter saalensis</name>
    <dbReference type="NCBI Taxonomy" id="130788"/>
    <lineage>
        <taxon>Bacteria</taxon>
        <taxon>Bacillati</taxon>
        <taxon>Bacillota</taxon>
        <taxon>Tissierellia</taxon>
        <taxon>Sedimentibacter</taxon>
    </lineage>
</organism>